<proteinExistence type="predicted"/>
<comment type="caution">
    <text evidence="2">The sequence shown here is derived from an EMBL/GenBank/DDBJ whole genome shotgun (WGS) entry which is preliminary data.</text>
</comment>
<dbReference type="AlphaFoldDB" id="L8PK67"/>
<dbReference type="InterPro" id="IPR007061">
    <property type="entry name" value="MST-like"/>
</dbReference>
<feature type="region of interest" description="Disordered" evidence="1">
    <location>
        <begin position="1"/>
        <end position="28"/>
    </location>
</feature>
<dbReference type="PATRIC" id="fig|1160705.3.peg.3302"/>
<organism evidence="2 3">
    <name type="scientific">Streptomyces viridochromogenes Tue57</name>
    <dbReference type="NCBI Taxonomy" id="1160705"/>
    <lineage>
        <taxon>Bacteria</taxon>
        <taxon>Bacillati</taxon>
        <taxon>Actinomycetota</taxon>
        <taxon>Actinomycetes</taxon>
        <taxon>Kitasatosporales</taxon>
        <taxon>Streptomycetaceae</taxon>
        <taxon>Streptomyces</taxon>
    </lineage>
</organism>
<evidence type="ECO:0000313" key="3">
    <source>
        <dbReference type="Proteomes" id="UP000011205"/>
    </source>
</evidence>
<dbReference type="EMBL" id="AMLP01000103">
    <property type="protein sequence ID" value="ELS55757.1"/>
    <property type="molecule type" value="Genomic_DNA"/>
</dbReference>
<gene>
    <name evidence="2" type="ORF">STVIR_3330</name>
</gene>
<name>L8PK67_STRVR</name>
<protein>
    <recommendedName>
        <fullName evidence="4">DUF664 domain-containing protein</fullName>
    </recommendedName>
</protein>
<accession>L8PK67</accession>
<dbReference type="Pfam" id="PF04978">
    <property type="entry name" value="MST"/>
    <property type="match status" value="1"/>
</dbReference>
<dbReference type="InterPro" id="IPR034660">
    <property type="entry name" value="DinB/YfiT-like"/>
</dbReference>
<dbReference type="SUPFAM" id="SSF109854">
    <property type="entry name" value="DinB/YfiT-like putative metalloenzymes"/>
    <property type="match status" value="1"/>
</dbReference>
<evidence type="ECO:0000256" key="1">
    <source>
        <dbReference type="SAM" id="MobiDB-lite"/>
    </source>
</evidence>
<sequence>MARSRRNLRQVLSEGGVDQPVRHTRPDGRTVGVRRILADLIEEYSRHVGQADMIRESVDGRVGEDPPAGFPAP</sequence>
<dbReference type="Proteomes" id="UP000011205">
    <property type="component" value="Unassembled WGS sequence"/>
</dbReference>
<reference evidence="2 3" key="1">
    <citation type="journal article" date="2013" name="Genome Announc.">
        <title>Draft Genome Sequence of Streptomyces viridochromogenes Strain Tu57, Producer of Avilamycin.</title>
        <authorList>
            <person name="Gruning B.A."/>
            <person name="Erxleben A."/>
            <person name="Hahnlein A."/>
            <person name="Gunther S."/>
        </authorList>
    </citation>
    <scope>NUCLEOTIDE SEQUENCE [LARGE SCALE GENOMIC DNA]</scope>
    <source>
        <strain evidence="2 3">Tue57</strain>
    </source>
</reference>
<evidence type="ECO:0000313" key="2">
    <source>
        <dbReference type="EMBL" id="ELS55757.1"/>
    </source>
</evidence>
<evidence type="ECO:0008006" key="4">
    <source>
        <dbReference type="Google" id="ProtNLM"/>
    </source>
</evidence>
<dbReference type="Gene3D" id="1.20.120.450">
    <property type="entry name" value="dinb family like domain"/>
    <property type="match status" value="1"/>
</dbReference>